<dbReference type="Gene3D" id="1.10.150.130">
    <property type="match status" value="1"/>
</dbReference>
<dbReference type="InterPro" id="IPR011010">
    <property type="entry name" value="DNA_brk_join_enz"/>
</dbReference>
<dbReference type="InterPro" id="IPR010998">
    <property type="entry name" value="Integrase_recombinase_N"/>
</dbReference>
<dbReference type="InterPro" id="IPR002104">
    <property type="entry name" value="Integrase_catalytic"/>
</dbReference>
<dbReference type="Proteomes" id="UP000195918">
    <property type="component" value="Unassembled WGS sequence"/>
</dbReference>
<dbReference type="Pfam" id="PF14657">
    <property type="entry name" value="Arm-DNA-bind_4"/>
    <property type="match status" value="1"/>
</dbReference>
<dbReference type="PANTHER" id="PTHR30349">
    <property type="entry name" value="PHAGE INTEGRASE-RELATED"/>
    <property type="match status" value="1"/>
</dbReference>
<proteinExistence type="inferred from homology"/>
<dbReference type="CDD" id="cd01189">
    <property type="entry name" value="INT_ICEBs1_C_like"/>
    <property type="match status" value="1"/>
</dbReference>
<dbReference type="GO" id="GO:0015074">
    <property type="term" value="P:DNA integration"/>
    <property type="evidence" value="ECO:0007669"/>
    <property type="project" value="UniProtKB-KW"/>
</dbReference>
<dbReference type="GO" id="GO:0003677">
    <property type="term" value="F:DNA binding"/>
    <property type="evidence" value="ECO:0007669"/>
    <property type="project" value="UniProtKB-KW"/>
</dbReference>
<name>A0A1X6WMA3_9ENTE</name>
<keyword evidence="4" id="KW-0233">DNA recombination</keyword>
<dbReference type="InterPro" id="IPR013762">
    <property type="entry name" value="Integrase-like_cat_sf"/>
</dbReference>
<dbReference type="PROSITE" id="PS51898">
    <property type="entry name" value="TYR_RECOMBINASE"/>
    <property type="match status" value="1"/>
</dbReference>
<keyword evidence="3" id="KW-0238">DNA-binding</keyword>
<dbReference type="PANTHER" id="PTHR30349:SF64">
    <property type="entry name" value="PROPHAGE INTEGRASE INTD-RELATED"/>
    <property type="match status" value="1"/>
</dbReference>
<gene>
    <name evidence="6" type="ORF">FM121_04805</name>
</gene>
<keyword evidence="2" id="KW-0229">DNA integration</keyword>
<dbReference type="Pfam" id="PF00589">
    <property type="entry name" value="Phage_integrase"/>
    <property type="match status" value="1"/>
</dbReference>
<comment type="similarity">
    <text evidence="1">Belongs to the 'phage' integrase family.</text>
</comment>
<dbReference type="RefSeq" id="WP_086951029.1">
    <property type="nucleotide sequence ID" value="NZ_FWFD01000008.1"/>
</dbReference>
<dbReference type="InterPro" id="IPR050090">
    <property type="entry name" value="Tyrosine_recombinase_XerCD"/>
</dbReference>
<feature type="domain" description="Tyr recombinase" evidence="5">
    <location>
        <begin position="171"/>
        <end position="382"/>
    </location>
</feature>
<evidence type="ECO:0000256" key="4">
    <source>
        <dbReference type="ARBA" id="ARBA00023172"/>
    </source>
</evidence>
<dbReference type="AlphaFoldDB" id="A0A1X6WMA3"/>
<dbReference type="InterPro" id="IPR028259">
    <property type="entry name" value="AP2-like_int_N"/>
</dbReference>
<organism evidence="6 7">
    <name type="scientific">Vagococcus fluvialis bH819</name>
    <dbReference type="NCBI Taxonomy" id="1255619"/>
    <lineage>
        <taxon>Bacteria</taxon>
        <taxon>Bacillati</taxon>
        <taxon>Bacillota</taxon>
        <taxon>Bacilli</taxon>
        <taxon>Lactobacillales</taxon>
        <taxon>Enterococcaceae</taxon>
        <taxon>Vagococcus</taxon>
    </lineage>
</organism>
<evidence type="ECO:0000256" key="2">
    <source>
        <dbReference type="ARBA" id="ARBA00022908"/>
    </source>
</evidence>
<keyword evidence="7" id="KW-1185">Reference proteome</keyword>
<dbReference type="InterPro" id="IPR004107">
    <property type="entry name" value="Integrase_SAM-like_N"/>
</dbReference>
<sequence length="390" mass="45445">MATFKQYDKKDGSKAWQFQAYLGVNPITNKAVKTTRRGFKTKKEAQLELNRLLVDFEQNGLQKETITAFKEICELWLITYKKTVKETTYITTERYMTKYVLPSFGDIRVDKLNLKTCQVEVNKWADKTKMYKIILQYASKVMEYAISLELADRNPFSSVIRPTPKKVIEQDKIKFYTLDELKQLFEFLENRIKQNANGQLMQKYFSELDLILFRFLTYSGLRGAEASALEWQDINFIDKTVTVNKNMSLTKNGFVVSTPKTKSSYRTITLDDKTLRLLKKWQLRQKEMLFANGLRDNNVVFTNLFGERFTRQDLYQRASRLSKAADLHVIGVHGFRHTHASLLLESGASMKEAQVRLGHSSIEMTMNIYTHVTKEVTEKTVEKLMKFANL</sequence>
<evidence type="ECO:0000313" key="7">
    <source>
        <dbReference type="Proteomes" id="UP000195918"/>
    </source>
</evidence>
<dbReference type="OrthoDB" id="9803188at2"/>
<dbReference type="SUPFAM" id="SSF56349">
    <property type="entry name" value="DNA breaking-rejoining enzymes"/>
    <property type="match status" value="1"/>
</dbReference>
<dbReference type="Gene3D" id="1.10.443.10">
    <property type="entry name" value="Intergrase catalytic core"/>
    <property type="match status" value="1"/>
</dbReference>
<dbReference type="GO" id="GO:0006310">
    <property type="term" value="P:DNA recombination"/>
    <property type="evidence" value="ECO:0007669"/>
    <property type="project" value="UniProtKB-KW"/>
</dbReference>
<accession>A0A1X6WMA3</accession>
<evidence type="ECO:0000256" key="3">
    <source>
        <dbReference type="ARBA" id="ARBA00023125"/>
    </source>
</evidence>
<protein>
    <submittedName>
        <fullName evidence="6">Integrase</fullName>
    </submittedName>
</protein>
<evidence type="ECO:0000256" key="1">
    <source>
        <dbReference type="ARBA" id="ARBA00008857"/>
    </source>
</evidence>
<dbReference type="Pfam" id="PF14659">
    <property type="entry name" value="Phage_int_SAM_3"/>
    <property type="match status" value="1"/>
</dbReference>
<reference evidence="7" key="1">
    <citation type="submission" date="2017-02" db="EMBL/GenBank/DDBJ databases">
        <authorList>
            <person name="Dridi B."/>
        </authorList>
    </citation>
    <scope>NUCLEOTIDE SEQUENCE [LARGE SCALE GENOMIC DNA]</scope>
    <source>
        <strain evidence="7">bH819</strain>
    </source>
</reference>
<evidence type="ECO:0000313" key="6">
    <source>
        <dbReference type="EMBL" id="SLM85395.1"/>
    </source>
</evidence>
<evidence type="ECO:0000259" key="5">
    <source>
        <dbReference type="PROSITE" id="PS51898"/>
    </source>
</evidence>
<dbReference type="EMBL" id="FWFD01000008">
    <property type="protein sequence ID" value="SLM85395.1"/>
    <property type="molecule type" value="Genomic_DNA"/>
</dbReference>